<dbReference type="PRINTS" id="PR00598">
    <property type="entry name" value="HTHMARR"/>
</dbReference>
<dbReference type="GO" id="GO:0003700">
    <property type="term" value="F:DNA-binding transcription factor activity"/>
    <property type="evidence" value="ECO:0007669"/>
    <property type="project" value="InterPro"/>
</dbReference>
<dbReference type="InterPro" id="IPR039422">
    <property type="entry name" value="MarR/SlyA-like"/>
</dbReference>
<dbReference type="GO" id="GO:0003677">
    <property type="term" value="F:DNA binding"/>
    <property type="evidence" value="ECO:0007669"/>
    <property type="project" value="UniProtKB-KW"/>
</dbReference>
<proteinExistence type="predicted"/>
<evidence type="ECO:0000259" key="1">
    <source>
        <dbReference type="PROSITE" id="PS50995"/>
    </source>
</evidence>
<dbReference type="PANTHER" id="PTHR33164:SF43">
    <property type="entry name" value="HTH-TYPE TRANSCRIPTIONAL REPRESSOR YETL"/>
    <property type="match status" value="1"/>
</dbReference>
<dbReference type="InterPro" id="IPR036388">
    <property type="entry name" value="WH-like_DNA-bd_sf"/>
</dbReference>
<dbReference type="SMART" id="SM00347">
    <property type="entry name" value="HTH_MARR"/>
    <property type="match status" value="1"/>
</dbReference>
<organism evidence="2 3">
    <name type="scientific">Desulfofundulus australicus DSM 11792</name>
    <dbReference type="NCBI Taxonomy" id="1121425"/>
    <lineage>
        <taxon>Bacteria</taxon>
        <taxon>Bacillati</taxon>
        <taxon>Bacillota</taxon>
        <taxon>Clostridia</taxon>
        <taxon>Eubacteriales</taxon>
        <taxon>Peptococcaceae</taxon>
        <taxon>Desulfofundulus</taxon>
    </lineage>
</organism>
<dbReference type="InterPro" id="IPR036390">
    <property type="entry name" value="WH_DNA-bd_sf"/>
</dbReference>
<protein>
    <submittedName>
        <fullName evidence="2">DNA-binding transcriptional regulator, MarR family</fullName>
    </submittedName>
</protein>
<feature type="domain" description="HTH marR-type" evidence="1">
    <location>
        <begin position="5"/>
        <end position="139"/>
    </location>
</feature>
<gene>
    <name evidence="2" type="ORF">SAMN02745218_00003</name>
</gene>
<accession>A0A1M4S7C3</accession>
<dbReference type="Proteomes" id="UP000184196">
    <property type="component" value="Unassembled WGS sequence"/>
</dbReference>
<dbReference type="EMBL" id="FQUW01000004">
    <property type="protein sequence ID" value="SHE28116.1"/>
    <property type="molecule type" value="Genomic_DNA"/>
</dbReference>
<sequence>MEAMAARLCRLLGELGRAMRVLEKSEVGCCGITLSQCHLLLEVSRQEGGDASPSDLAAALGLDLSTVSRVADGLVRQKLLCREADGLDRRRLRLVLTDAGRELVEGISRGMQEYARAILEEIPAEERAGVLRSLERLAEAVQKVKGGCCGG</sequence>
<dbReference type="SUPFAM" id="SSF46785">
    <property type="entry name" value="Winged helix' DNA-binding domain"/>
    <property type="match status" value="1"/>
</dbReference>
<name>A0A1M4S7C3_9FIRM</name>
<keyword evidence="2" id="KW-0238">DNA-binding</keyword>
<dbReference type="AlphaFoldDB" id="A0A1M4S7C3"/>
<dbReference type="PANTHER" id="PTHR33164">
    <property type="entry name" value="TRANSCRIPTIONAL REGULATOR, MARR FAMILY"/>
    <property type="match status" value="1"/>
</dbReference>
<reference evidence="3" key="1">
    <citation type="submission" date="2016-11" db="EMBL/GenBank/DDBJ databases">
        <authorList>
            <person name="Varghese N."/>
            <person name="Submissions S."/>
        </authorList>
    </citation>
    <scope>NUCLEOTIDE SEQUENCE [LARGE SCALE GENOMIC DNA]</scope>
    <source>
        <strain evidence="3">DSM 11792</strain>
    </source>
</reference>
<evidence type="ECO:0000313" key="2">
    <source>
        <dbReference type="EMBL" id="SHE28116.1"/>
    </source>
</evidence>
<dbReference type="GO" id="GO:0006950">
    <property type="term" value="P:response to stress"/>
    <property type="evidence" value="ECO:0007669"/>
    <property type="project" value="TreeGrafter"/>
</dbReference>
<evidence type="ECO:0000313" key="3">
    <source>
        <dbReference type="Proteomes" id="UP000184196"/>
    </source>
</evidence>
<dbReference type="InterPro" id="IPR000835">
    <property type="entry name" value="HTH_MarR-typ"/>
</dbReference>
<dbReference type="Gene3D" id="1.10.10.10">
    <property type="entry name" value="Winged helix-like DNA-binding domain superfamily/Winged helix DNA-binding domain"/>
    <property type="match status" value="1"/>
</dbReference>
<keyword evidence="3" id="KW-1185">Reference proteome</keyword>
<dbReference type="PROSITE" id="PS50995">
    <property type="entry name" value="HTH_MARR_2"/>
    <property type="match status" value="1"/>
</dbReference>
<dbReference type="Pfam" id="PF12802">
    <property type="entry name" value="MarR_2"/>
    <property type="match status" value="1"/>
</dbReference>